<keyword evidence="5" id="KW-1185">Reference proteome</keyword>
<protein>
    <submittedName>
        <fullName evidence="4">MmgE/PrpD family protein</fullName>
    </submittedName>
</protein>
<dbReference type="InterPro" id="IPR005656">
    <property type="entry name" value="MmgE_PrpD"/>
</dbReference>
<name>A0A964T575_9HYPH</name>
<dbReference type="Pfam" id="PF19305">
    <property type="entry name" value="MmgE_PrpD_C"/>
    <property type="match status" value="1"/>
</dbReference>
<evidence type="ECO:0000259" key="3">
    <source>
        <dbReference type="Pfam" id="PF19305"/>
    </source>
</evidence>
<evidence type="ECO:0000259" key="2">
    <source>
        <dbReference type="Pfam" id="PF03972"/>
    </source>
</evidence>
<dbReference type="InterPro" id="IPR045336">
    <property type="entry name" value="MmgE_PrpD_N"/>
</dbReference>
<dbReference type="InterPro" id="IPR045337">
    <property type="entry name" value="MmgE_PrpD_C"/>
</dbReference>
<dbReference type="RefSeq" id="WP_161140978.1">
    <property type="nucleotide sequence ID" value="NZ_SPKJ01000043.1"/>
</dbReference>
<dbReference type="OrthoDB" id="9795089at2"/>
<dbReference type="Proteomes" id="UP000773614">
    <property type="component" value="Unassembled WGS sequence"/>
</dbReference>
<gene>
    <name evidence="4" type="ORF">E4O86_13010</name>
</gene>
<proteinExistence type="inferred from homology"/>
<comment type="similarity">
    <text evidence="1">Belongs to the PrpD family.</text>
</comment>
<dbReference type="InterPro" id="IPR042183">
    <property type="entry name" value="MmgE/PrpD_sf_1"/>
</dbReference>
<evidence type="ECO:0000313" key="4">
    <source>
        <dbReference type="EMBL" id="MYZ48630.1"/>
    </source>
</evidence>
<dbReference type="PANTHER" id="PTHR16943">
    <property type="entry name" value="2-METHYLCITRATE DEHYDRATASE-RELATED"/>
    <property type="match status" value="1"/>
</dbReference>
<dbReference type="InterPro" id="IPR036148">
    <property type="entry name" value="MmgE/PrpD_sf"/>
</dbReference>
<dbReference type="InterPro" id="IPR042188">
    <property type="entry name" value="MmgE/PrpD_sf_2"/>
</dbReference>
<dbReference type="Gene3D" id="1.10.4100.10">
    <property type="entry name" value="2-methylcitrate dehydratase PrpD"/>
    <property type="match status" value="1"/>
</dbReference>
<accession>A0A964T575</accession>
<organism evidence="4 5">
    <name type="scientific">Propylenella binzhouense</name>
    <dbReference type="NCBI Taxonomy" id="2555902"/>
    <lineage>
        <taxon>Bacteria</taxon>
        <taxon>Pseudomonadati</taxon>
        <taxon>Pseudomonadota</taxon>
        <taxon>Alphaproteobacteria</taxon>
        <taxon>Hyphomicrobiales</taxon>
        <taxon>Propylenellaceae</taxon>
        <taxon>Propylenella</taxon>
    </lineage>
</organism>
<feature type="domain" description="MmgE/PrpD N-terminal" evidence="2">
    <location>
        <begin position="24"/>
        <end position="263"/>
    </location>
</feature>
<sequence>MLAENQNDAGLRASGAAEVAAVLSDHLSAVLGKELPPAVVEKTKHHVLDTLAAMISGSRLKPGRLAIGYAAAQGGRPACTLVGTRILTDPVNAALANGIMAHADETDDSHLPGRYHPGCAVVPAALAVAESRGMSGAHLIKAVAAGYDLGARFSLALGYASPEAGSHSSHCLGANFGAAAAAIALCRFGPQEVRSALSYAIQQASGIRFWQRDEEHVEKAFDFGGMGARNGVTAAALVAAGFTGVQDPFTGPHNFFSAFADEARPGALVTELGARHGVMEASIKKWCVGSPVQAVLDSVAALLAAHDFHPDAIERVVLELPDDRAALVSDRSMPDICAQHLAAVALLDRGLGFAMAHDYGRMRDPAVLALRSRIELRPSAELTRAKPGRQAIVTLELSDGRVLSHRTYAVHGTPDNPMGRADVAAKCIDLAGPVVGAAAARQLAAAAWELDTCADVRSLRPLLQADPVTESTSRR</sequence>
<dbReference type="SUPFAM" id="SSF103378">
    <property type="entry name" value="2-methylcitrate dehydratase PrpD"/>
    <property type="match status" value="1"/>
</dbReference>
<dbReference type="GO" id="GO:0016829">
    <property type="term" value="F:lyase activity"/>
    <property type="evidence" value="ECO:0007669"/>
    <property type="project" value="InterPro"/>
</dbReference>
<dbReference type="EMBL" id="SPKJ01000043">
    <property type="protein sequence ID" value="MYZ48630.1"/>
    <property type="molecule type" value="Genomic_DNA"/>
</dbReference>
<dbReference type="Gene3D" id="3.30.1330.120">
    <property type="entry name" value="2-methylcitrate dehydratase PrpD"/>
    <property type="match status" value="1"/>
</dbReference>
<evidence type="ECO:0000256" key="1">
    <source>
        <dbReference type="ARBA" id="ARBA00006174"/>
    </source>
</evidence>
<evidence type="ECO:0000313" key="5">
    <source>
        <dbReference type="Proteomes" id="UP000773614"/>
    </source>
</evidence>
<feature type="domain" description="MmgE/PrpD C-terminal" evidence="3">
    <location>
        <begin position="291"/>
        <end position="449"/>
    </location>
</feature>
<comment type="caution">
    <text evidence="4">The sequence shown here is derived from an EMBL/GenBank/DDBJ whole genome shotgun (WGS) entry which is preliminary data.</text>
</comment>
<dbReference type="AlphaFoldDB" id="A0A964T575"/>
<dbReference type="Pfam" id="PF03972">
    <property type="entry name" value="MmgE_PrpD_N"/>
    <property type="match status" value="1"/>
</dbReference>
<reference evidence="4" key="1">
    <citation type="submission" date="2019-03" db="EMBL/GenBank/DDBJ databases">
        <title>Afifella sp. nov., isolated from activated sludge.</title>
        <authorList>
            <person name="Li Q."/>
            <person name="Liu Y."/>
        </authorList>
    </citation>
    <scope>NUCLEOTIDE SEQUENCE</scope>
    <source>
        <strain evidence="4">L72</strain>
    </source>
</reference>
<dbReference type="PANTHER" id="PTHR16943:SF8">
    <property type="entry name" value="2-METHYLCITRATE DEHYDRATASE"/>
    <property type="match status" value="1"/>
</dbReference>